<keyword evidence="3" id="KW-0408">Iron</keyword>
<dbReference type="InterPro" id="IPR026045">
    <property type="entry name" value="Ferric-bd"/>
</dbReference>
<dbReference type="PANTHER" id="PTHR30006:SF15">
    <property type="entry name" value="IRON-UTILIZATION PERIPLASMIC PROTEIN"/>
    <property type="match status" value="1"/>
</dbReference>
<feature type="binding site" evidence="3">
    <location>
        <position position="218"/>
    </location>
    <ligand>
        <name>Fe cation</name>
        <dbReference type="ChEBI" id="CHEBI:24875"/>
    </ligand>
</feature>
<dbReference type="GO" id="GO:0046872">
    <property type="term" value="F:metal ion binding"/>
    <property type="evidence" value="ECO:0007669"/>
    <property type="project" value="UniProtKB-KW"/>
</dbReference>
<dbReference type="AlphaFoldDB" id="A0A1Y6F5A4"/>
<dbReference type="OrthoDB" id="9769567at2"/>
<evidence type="ECO:0000313" key="5">
    <source>
        <dbReference type="EMBL" id="SMQ70045.1"/>
    </source>
</evidence>
<protein>
    <submittedName>
        <fullName evidence="5">Iron(III) transport system substrate-binding protein</fullName>
    </submittedName>
</protein>
<dbReference type="PIRSF" id="PIRSF002825">
    <property type="entry name" value="CfbpA"/>
    <property type="match status" value="1"/>
</dbReference>
<keyword evidence="2 4" id="KW-0732">Signal</keyword>
<feature type="chain" id="PRO_5012893243" evidence="4">
    <location>
        <begin position="25"/>
        <end position="342"/>
    </location>
</feature>
<dbReference type="Proteomes" id="UP000194474">
    <property type="component" value="Unassembled WGS sequence"/>
</dbReference>
<dbReference type="SUPFAM" id="SSF53850">
    <property type="entry name" value="Periplasmic binding protein-like II"/>
    <property type="match status" value="1"/>
</dbReference>
<evidence type="ECO:0000256" key="1">
    <source>
        <dbReference type="ARBA" id="ARBA00008520"/>
    </source>
</evidence>
<name>A0A1Y6F5A4_9HYPH</name>
<feature type="binding site" evidence="3">
    <location>
        <position position="219"/>
    </location>
    <ligand>
        <name>Fe cation</name>
        <dbReference type="ChEBI" id="CHEBI:24875"/>
    </ligand>
</feature>
<gene>
    <name evidence="5" type="ORF">SAMN06295905_1746</name>
</gene>
<dbReference type="RefSeq" id="WP_086470035.1">
    <property type="nucleotide sequence ID" value="NZ_FXWK01000001.1"/>
</dbReference>
<organism evidence="5 6">
    <name type="scientific">Devosia lucknowensis</name>
    <dbReference type="NCBI Taxonomy" id="1096929"/>
    <lineage>
        <taxon>Bacteria</taxon>
        <taxon>Pseudomonadati</taxon>
        <taxon>Pseudomonadota</taxon>
        <taxon>Alphaproteobacteria</taxon>
        <taxon>Hyphomicrobiales</taxon>
        <taxon>Devosiaceae</taxon>
        <taxon>Devosia</taxon>
    </lineage>
</organism>
<sequence length="342" mass="36370">MRNILRTVSVTSLLALGAAMPALAQEVNIYTTREPGLIQPILDAFTAETGITVNTVFLESGLIERVQAEGESSPADLLMTVDFGALIDLVGAGVTQPVDSDQLEAAIPASLRDADGNWFALSGRARVVYAAKDLELDAITYEQLDDEEFRGTLCIRSGQHPYNTALFAAYMAKHGEEATKTWLEGIKANQARAAAGGDRDGARDIAAGICDIAVANSYYYGLMASGAGGDEQKAWADEVKVILPTFEGGGTLVNISGAAVAAHAPHRDEAVQLLEYLASDEAQKLYAEANFEYPVSTTAEVAPIIAAFGTLNPDSQSLTDVLPFRARASELVDEVNFDTFSN</sequence>
<dbReference type="Gene3D" id="3.40.190.10">
    <property type="entry name" value="Periplasmic binding protein-like II"/>
    <property type="match status" value="2"/>
</dbReference>
<reference evidence="6" key="1">
    <citation type="submission" date="2017-04" db="EMBL/GenBank/DDBJ databases">
        <authorList>
            <person name="Varghese N."/>
            <person name="Submissions S."/>
        </authorList>
    </citation>
    <scope>NUCLEOTIDE SEQUENCE [LARGE SCALE GENOMIC DNA]</scope>
</reference>
<keyword evidence="3" id="KW-0479">Metal-binding</keyword>
<keyword evidence="6" id="KW-1185">Reference proteome</keyword>
<evidence type="ECO:0000256" key="3">
    <source>
        <dbReference type="PIRSR" id="PIRSR002825-1"/>
    </source>
</evidence>
<dbReference type="GO" id="GO:0030288">
    <property type="term" value="C:outer membrane-bounded periplasmic space"/>
    <property type="evidence" value="ECO:0007669"/>
    <property type="project" value="TreeGrafter"/>
</dbReference>
<feature type="signal peptide" evidence="4">
    <location>
        <begin position="1"/>
        <end position="24"/>
    </location>
</feature>
<dbReference type="Pfam" id="PF13343">
    <property type="entry name" value="SBP_bac_6"/>
    <property type="match status" value="1"/>
</dbReference>
<comment type="similarity">
    <text evidence="1">Belongs to the bacterial solute-binding protein 1 family.</text>
</comment>
<evidence type="ECO:0000313" key="6">
    <source>
        <dbReference type="Proteomes" id="UP000194474"/>
    </source>
</evidence>
<dbReference type="PANTHER" id="PTHR30006">
    <property type="entry name" value="THIAMINE-BINDING PERIPLASMIC PROTEIN-RELATED"/>
    <property type="match status" value="1"/>
</dbReference>
<accession>A0A1Y6F5A4</accession>
<dbReference type="EMBL" id="FXWK01000001">
    <property type="protein sequence ID" value="SMQ70045.1"/>
    <property type="molecule type" value="Genomic_DNA"/>
</dbReference>
<evidence type="ECO:0000256" key="2">
    <source>
        <dbReference type="ARBA" id="ARBA00022729"/>
    </source>
</evidence>
<evidence type="ECO:0000256" key="4">
    <source>
        <dbReference type="SAM" id="SignalP"/>
    </source>
</evidence>
<proteinExistence type="inferred from homology"/>